<dbReference type="GO" id="GO:0016705">
    <property type="term" value="F:oxidoreductase activity, acting on paired donors, with incorporation or reduction of molecular oxygen"/>
    <property type="evidence" value="ECO:0007669"/>
    <property type="project" value="InterPro"/>
</dbReference>
<dbReference type="InterPro" id="IPR036396">
    <property type="entry name" value="Cyt_P450_sf"/>
</dbReference>
<dbReference type="PANTHER" id="PTHR24305">
    <property type="entry name" value="CYTOCHROME P450"/>
    <property type="match status" value="1"/>
</dbReference>
<keyword evidence="3 5" id="KW-0479">Metal-binding</keyword>
<sequence length="313" mass="34828">MKGAIGDDISILIEGRRTWAKRARGRSSVIGSAEVRASRCPLTRKHALDAYWGFEKAATAEPSATLADPTIITQLWKSHERVKACGAGALDSLDIASECADHLLAGIDTTADSLMFLVWAVSRPQHEALQRRLIDELRSLPEDELEDGVPKLETLDTLPVLNAVIKETLRLYSPLPASEPRSLGVDRTVDGYDIPAGTTISMSPYSLHRNEEVFKDPLTFNPDRWLNSSLEEVAEMNRWFWAFSSGGRMCIGLHLAMAEMTALVAAVYREYTTSIAPGFENKTPAITSRFEMFYDVTVPEIAEHECMITFERH</sequence>
<comment type="similarity">
    <text evidence="2 6">Belongs to the cytochrome P450 family.</text>
</comment>
<dbReference type="GO" id="GO:0020037">
    <property type="term" value="F:heme binding"/>
    <property type="evidence" value="ECO:0007669"/>
    <property type="project" value="InterPro"/>
</dbReference>
<evidence type="ECO:0000256" key="5">
    <source>
        <dbReference type="PIRSR" id="PIRSR602403-1"/>
    </source>
</evidence>
<dbReference type="InterPro" id="IPR001128">
    <property type="entry name" value="Cyt_P450"/>
</dbReference>
<evidence type="ECO:0000313" key="7">
    <source>
        <dbReference type="EMBL" id="SMR58560.1"/>
    </source>
</evidence>
<dbReference type="AlphaFoldDB" id="A0A2H1GYF2"/>
<dbReference type="GO" id="GO:0004497">
    <property type="term" value="F:monooxygenase activity"/>
    <property type="evidence" value="ECO:0007669"/>
    <property type="project" value="UniProtKB-KW"/>
</dbReference>
<dbReference type="PRINTS" id="PR00385">
    <property type="entry name" value="P450"/>
</dbReference>
<keyword evidence="5 6" id="KW-0349">Heme</keyword>
<evidence type="ECO:0008006" key="9">
    <source>
        <dbReference type="Google" id="ProtNLM"/>
    </source>
</evidence>
<keyword evidence="4 5" id="KW-0408">Iron</keyword>
<name>A0A2H1GYF2_ZYMTR</name>
<dbReference type="SUPFAM" id="SSF48264">
    <property type="entry name" value="Cytochrome P450"/>
    <property type="match status" value="1"/>
</dbReference>
<accession>A0A2H1GYF2</accession>
<comment type="cofactor">
    <cofactor evidence="1 5">
        <name>heme</name>
        <dbReference type="ChEBI" id="CHEBI:30413"/>
    </cofactor>
</comment>
<dbReference type="InterPro" id="IPR017972">
    <property type="entry name" value="Cyt_P450_CS"/>
</dbReference>
<dbReference type="InterPro" id="IPR002403">
    <property type="entry name" value="Cyt_P450_E_grp-IV"/>
</dbReference>
<protein>
    <recommendedName>
        <fullName evidence="9">Cytochrome P450</fullName>
    </recommendedName>
</protein>
<keyword evidence="6" id="KW-0503">Monooxygenase</keyword>
<dbReference type="PROSITE" id="PS00086">
    <property type="entry name" value="CYTOCHROME_P450"/>
    <property type="match status" value="1"/>
</dbReference>
<evidence type="ECO:0000256" key="2">
    <source>
        <dbReference type="ARBA" id="ARBA00010617"/>
    </source>
</evidence>
<dbReference type="Gene3D" id="1.10.630.10">
    <property type="entry name" value="Cytochrome P450"/>
    <property type="match status" value="1"/>
</dbReference>
<proteinExistence type="inferred from homology"/>
<dbReference type="PANTHER" id="PTHR24305:SF164">
    <property type="entry name" value="P450, PUTATIVE (EUROFUNG)-RELATED"/>
    <property type="match status" value="1"/>
</dbReference>
<evidence type="ECO:0000256" key="6">
    <source>
        <dbReference type="RuleBase" id="RU000461"/>
    </source>
</evidence>
<evidence type="ECO:0000313" key="8">
    <source>
        <dbReference type="Proteomes" id="UP000245764"/>
    </source>
</evidence>
<reference evidence="8" key="1">
    <citation type="submission" date="2017-05" db="EMBL/GenBank/DDBJ databases">
        <authorList>
            <person name="Song R."/>
            <person name="Chenine A.L."/>
            <person name="Ruprecht R.M."/>
        </authorList>
    </citation>
    <scope>NUCLEOTIDE SEQUENCE [LARGE SCALE GENOMIC DNA]</scope>
</reference>
<dbReference type="GO" id="GO:0005506">
    <property type="term" value="F:iron ion binding"/>
    <property type="evidence" value="ECO:0007669"/>
    <property type="project" value="InterPro"/>
</dbReference>
<feature type="binding site" description="axial binding residue" evidence="5">
    <location>
        <position position="250"/>
    </location>
    <ligand>
        <name>heme</name>
        <dbReference type="ChEBI" id="CHEBI:30413"/>
    </ligand>
    <ligandPart>
        <name>Fe</name>
        <dbReference type="ChEBI" id="CHEBI:18248"/>
    </ligandPart>
</feature>
<dbReference type="EMBL" id="LT854261">
    <property type="protein sequence ID" value="SMR58560.1"/>
    <property type="molecule type" value="Genomic_DNA"/>
</dbReference>
<dbReference type="PRINTS" id="PR00465">
    <property type="entry name" value="EP450IV"/>
</dbReference>
<dbReference type="InterPro" id="IPR050121">
    <property type="entry name" value="Cytochrome_P450_monoxygenase"/>
</dbReference>
<evidence type="ECO:0000256" key="4">
    <source>
        <dbReference type="ARBA" id="ARBA00023004"/>
    </source>
</evidence>
<dbReference type="Proteomes" id="UP000245764">
    <property type="component" value="Chromosome 9"/>
</dbReference>
<organism evidence="7 8">
    <name type="scientific">Zymoseptoria tritici ST99CH_1E4</name>
    <dbReference type="NCBI Taxonomy" id="1276532"/>
    <lineage>
        <taxon>Eukaryota</taxon>
        <taxon>Fungi</taxon>
        <taxon>Dikarya</taxon>
        <taxon>Ascomycota</taxon>
        <taxon>Pezizomycotina</taxon>
        <taxon>Dothideomycetes</taxon>
        <taxon>Dothideomycetidae</taxon>
        <taxon>Mycosphaerellales</taxon>
        <taxon>Mycosphaerellaceae</taxon>
        <taxon>Zymoseptoria</taxon>
    </lineage>
</organism>
<evidence type="ECO:0000256" key="3">
    <source>
        <dbReference type="ARBA" id="ARBA00022723"/>
    </source>
</evidence>
<dbReference type="Pfam" id="PF00067">
    <property type="entry name" value="p450"/>
    <property type="match status" value="1"/>
</dbReference>
<evidence type="ECO:0000256" key="1">
    <source>
        <dbReference type="ARBA" id="ARBA00001971"/>
    </source>
</evidence>
<gene>
    <name evidence="7" type="ORF">ZT1E4_G9295</name>
</gene>
<keyword evidence="6" id="KW-0560">Oxidoreductase</keyword>